<name>A0ACC2VGD3_9TREE</name>
<evidence type="ECO:0000313" key="2">
    <source>
        <dbReference type="Proteomes" id="UP001227268"/>
    </source>
</evidence>
<dbReference type="EMBL" id="JASBWT010000015">
    <property type="protein sequence ID" value="KAJ9098203.1"/>
    <property type="molecule type" value="Genomic_DNA"/>
</dbReference>
<sequence length="183" mass="19827">MSPAGDIAPLVGGLTESTAMKQPKRTRSPQHTLASSSRAATQVSAAASSSRSLEEMKKRTRRLELMMEVMIEDNLNNGNMSSISSKARQRLEQHESLLDDQEEARSVEAELAKAASDANYANSTGFLPLAKLLEPEMVAWANPLEALGLEEQWGRICDVDAQSVLLRNVISAPSHGSNPPTIE</sequence>
<evidence type="ECO:0000313" key="1">
    <source>
        <dbReference type="EMBL" id="KAJ9098203.1"/>
    </source>
</evidence>
<comment type="caution">
    <text evidence="1">The sequence shown here is derived from an EMBL/GenBank/DDBJ whole genome shotgun (WGS) entry which is preliminary data.</text>
</comment>
<gene>
    <name evidence="1" type="ORF">QFC21_004532</name>
</gene>
<organism evidence="1 2">
    <name type="scientific">Naganishia friedmannii</name>
    <dbReference type="NCBI Taxonomy" id="89922"/>
    <lineage>
        <taxon>Eukaryota</taxon>
        <taxon>Fungi</taxon>
        <taxon>Dikarya</taxon>
        <taxon>Basidiomycota</taxon>
        <taxon>Agaricomycotina</taxon>
        <taxon>Tremellomycetes</taxon>
        <taxon>Filobasidiales</taxon>
        <taxon>Filobasidiaceae</taxon>
        <taxon>Naganishia</taxon>
    </lineage>
</organism>
<accession>A0ACC2VGD3</accession>
<keyword evidence="2" id="KW-1185">Reference proteome</keyword>
<dbReference type="Proteomes" id="UP001227268">
    <property type="component" value="Unassembled WGS sequence"/>
</dbReference>
<reference evidence="1" key="1">
    <citation type="submission" date="2023-04" db="EMBL/GenBank/DDBJ databases">
        <title>Draft Genome sequencing of Naganishia species isolated from polar environments using Oxford Nanopore Technology.</title>
        <authorList>
            <person name="Leo P."/>
            <person name="Venkateswaran K."/>
        </authorList>
    </citation>
    <scope>NUCLEOTIDE SEQUENCE</scope>
    <source>
        <strain evidence="1">MNA-CCFEE 5423</strain>
    </source>
</reference>
<proteinExistence type="predicted"/>
<protein>
    <submittedName>
        <fullName evidence="1">Uncharacterized protein</fullName>
    </submittedName>
</protein>